<dbReference type="InterPro" id="IPR029033">
    <property type="entry name" value="His_PPase_superfam"/>
</dbReference>
<sequence>MSPTRIMIIRHAEKPVPDRAPGFTADGSPDLRSLSETGWERARRLVGFFAQPSARHIERPDVVFAAAADEGSKRPAQTVIPLAQALWPESGPQPFNATIAKDDAQALADAVMRESGVVLVCWEHKAIPGAVAALPNAPATPEAWPGDRFDVVWILKRKPDGWEFRQTPQMLMPGDQNAVIPFARRADP</sequence>
<dbReference type="EMBL" id="QNRK01000025">
    <property type="protein sequence ID" value="RBP08580.1"/>
    <property type="molecule type" value="Genomic_DNA"/>
</dbReference>
<evidence type="ECO:0000313" key="2">
    <source>
        <dbReference type="Proteomes" id="UP000253529"/>
    </source>
</evidence>
<name>A0A366F3L7_9HYPH</name>
<proteinExistence type="predicted"/>
<gene>
    <name evidence="1" type="ORF">DFR50_12562</name>
</gene>
<dbReference type="RefSeq" id="WP_113891162.1">
    <property type="nucleotide sequence ID" value="NZ_QNRK01000025.1"/>
</dbReference>
<dbReference type="Proteomes" id="UP000253529">
    <property type="component" value="Unassembled WGS sequence"/>
</dbReference>
<accession>A0A366F3L7</accession>
<protein>
    <recommendedName>
        <fullName evidence="3">Broad specificity phosphatase PhoE</fullName>
    </recommendedName>
</protein>
<dbReference type="OrthoDB" id="8448116at2"/>
<organism evidence="1 2">
    <name type="scientific">Roseiarcus fermentans</name>
    <dbReference type="NCBI Taxonomy" id="1473586"/>
    <lineage>
        <taxon>Bacteria</taxon>
        <taxon>Pseudomonadati</taxon>
        <taxon>Pseudomonadota</taxon>
        <taxon>Alphaproteobacteria</taxon>
        <taxon>Hyphomicrobiales</taxon>
        <taxon>Roseiarcaceae</taxon>
        <taxon>Roseiarcus</taxon>
    </lineage>
</organism>
<dbReference type="Gene3D" id="3.40.50.1240">
    <property type="entry name" value="Phosphoglycerate mutase-like"/>
    <property type="match status" value="1"/>
</dbReference>
<evidence type="ECO:0008006" key="3">
    <source>
        <dbReference type="Google" id="ProtNLM"/>
    </source>
</evidence>
<keyword evidence="2" id="KW-1185">Reference proteome</keyword>
<dbReference type="CDD" id="cd07040">
    <property type="entry name" value="HP"/>
    <property type="match status" value="1"/>
</dbReference>
<dbReference type="SUPFAM" id="SSF53254">
    <property type="entry name" value="Phosphoglycerate mutase-like"/>
    <property type="match status" value="1"/>
</dbReference>
<dbReference type="AlphaFoldDB" id="A0A366F3L7"/>
<comment type="caution">
    <text evidence="1">The sequence shown here is derived from an EMBL/GenBank/DDBJ whole genome shotgun (WGS) entry which is preliminary data.</text>
</comment>
<reference evidence="1 2" key="1">
    <citation type="submission" date="2018-06" db="EMBL/GenBank/DDBJ databases">
        <title>Genomic Encyclopedia of Type Strains, Phase IV (KMG-IV): sequencing the most valuable type-strain genomes for metagenomic binning, comparative biology and taxonomic classification.</title>
        <authorList>
            <person name="Goeker M."/>
        </authorList>
    </citation>
    <scope>NUCLEOTIDE SEQUENCE [LARGE SCALE GENOMIC DNA]</scope>
    <source>
        <strain evidence="1 2">DSM 24875</strain>
    </source>
</reference>
<evidence type="ECO:0000313" key="1">
    <source>
        <dbReference type="EMBL" id="RBP08580.1"/>
    </source>
</evidence>